<name>A0A497YAV0_9SPHI</name>
<organism evidence="1 2">
    <name type="scientific">Pedobacter alluvionis</name>
    <dbReference type="NCBI Taxonomy" id="475253"/>
    <lineage>
        <taxon>Bacteria</taxon>
        <taxon>Pseudomonadati</taxon>
        <taxon>Bacteroidota</taxon>
        <taxon>Sphingobacteriia</taxon>
        <taxon>Sphingobacteriales</taxon>
        <taxon>Sphingobacteriaceae</taxon>
        <taxon>Pedobacter</taxon>
    </lineage>
</organism>
<reference evidence="1 2" key="1">
    <citation type="submission" date="2018-10" db="EMBL/GenBank/DDBJ databases">
        <title>Genomic Encyclopedia of Archaeal and Bacterial Type Strains, Phase II (KMG-II): from individual species to whole genera.</title>
        <authorList>
            <person name="Goeker M."/>
        </authorList>
    </citation>
    <scope>NUCLEOTIDE SEQUENCE [LARGE SCALE GENOMIC DNA]</scope>
    <source>
        <strain evidence="1 2">DSM 19624</strain>
    </source>
</reference>
<proteinExistence type="predicted"/>
<accession>A0A497YAV0</accession>
<evidence type="ECO:0000313" key="1">
    <source>
        <dbReference type="EMBL" id="RLJ80712.1"/>
    </source>
</evidence>
<comment type="caution">
    <text evidence="1">The sequence shown here is derived from an EMBL/GenBank/DDBJ whole genome shotgun (WGS) entry which is preliminary data.</text>
</comment>
<dbReference type="EMBL" id="RCCK01000010">
    <property type="protein sequence ID" value="RLJ80712.1"/>
    <property type="molecule type" value="Genomic_DNA"/>
</dbReference>
<dbReference type="Proteomes" id="UP000273898">
    <property type="component" value="Unassembled WGS sequence"/>
</dbReference>
<gene>
    <name evidence="1" type="ORF">BCL90_1506</name>
</gene>
<dbReference type="AlphaFoldDB" id="A0A497YAV0"/>
<protein>
    <submittedName>
        <fullName evidence="1">Uncharacterized protein</fullName>
    </submittedName>
</protein>
<sequence>MGFVRSLGAEERSLSFPELTPNAMRLVLLAQRPLLKTKNPQSL</sequence>
<evidence type="ECO:0000313" key="2">
    <source>
        <dbReference type="Proteomes" id="UP000273898"/>
    </source>
</evidence>